<dbReference type="Proteomes" id="UP001218218">
    <property type="component" value="Unassembled WGS sequence"/>
</dbReference>
<feature type="region of interest" description="Disordered" evidence="1">
    <location>
        <begin position="549"/>
        <end position="578"/>
    </location>
</feature>
<dbReference type="PANTHER" id="PTHR43558">
    <property type="entry name" value="REDUCTASE, PUTATIVE (AFU_ORTHOLOGUE AFUA_3G10540)-RELATED"/>
    <property type="match status" value="1"/>
</dbReference>
<dbReference type="InterPro" id="IPR053354">
    <property type="entry name" value="MGDG_epimerase"/>
</dbReference>
<name>A0AAD6Z520_9AGAR</name>
<evidence type="ECO:0000313" key="3">
    <source>
        <dbReference type="Proteomes" id="UP001218218"/>
    </source>
</evidence>
<protein>
    <submittedName>
        <fullName evidence="2">Uncharacterized protein</fullName>
    </submittedName>
</protein>
<accession>A0AAD6Z520</accession>
<evidence type="ECO:0000256" key="1">
    <source>
        <dbReference type="SAM" id="MobiDB-lite"/>
    </source>
</evidence>
<gene>
    <name evidence="2" type="ORF">DFH08DRAFT_495065</name>
</gene>
<dbReference type="PANTHER" id="PTHR43558:SF6">
    <property type="entry name" value="REDUCTASE, PUTATIVE (AFU_ORTHOLOGUE AFUA_3G10540)-RELATED"/>
    <property type="match status" value="1"/>
</dbReference>
<dbReference type="EMBL" id="JARIHO010000089">
    <property type="protein sequence ID" value="KAJ7307077.1"/>
    <property type="molecule type" value="Genomic_DNA"/>
</dbReference>
<organism evidence="2 3">
    <name type="scientific">Mycena albidolilacea</name>
    <dbReference type="NCBI Taxonomy" id="1033008"/>
    <lineage>
        <taxon>Eukaryota</taxon>
        <taxon>Fungi</taxon>
        <taxon>Dikarya</taxon>
        <taxon>Basidiomycota</taxon>
        <taxon>Agaricomycotina</taxon>
        <taxon>Agaricomycetes</taxon>
        <taxon>Agaricomycetidae</taxon>
        <taxon>Agaricales</taxon>
        <taxon>Marasmiineae</taxon>
        <taxon>Mycenaceae</taxon>
        <taxon>Mycena</taxon>
    </lineage>
</organism>
<sequence>MSRYRYPVKEDFGECFRLAKEAIEKSLKDHQELVSRRNNPLVDYVPRLVDLAAERLGSLSAKDSDSLDDIPPVILGLHIWKWHKVSYAAFRRGLQSLSSDPEFTKGEPGDLDEWVLLNEKWLRDGSHIEWRHGLVTLGDGDSVFQNSTRNPSGRTITRPDSPLPGYEILADARESHITIQPSAKAFKRTFKHISDGLLKDLDWSNVFVAGGIVLGTLLSVDTADGQPHRDPRWASSDIDVYIYGLPPKEANKKVKHVFDTFCANLPPEAPKLVVRNSTTITFYSQYPLRRIQIVLKLAESPKTVLLNFDLDICAMGWDGRTLWMLPRTARALETGCNVFTMGLIHGHYLSDRRASTQERIFKYADKGYGIRILPSYISSLATRKSASNDSTTKAPLNIDLVSIMAEQRDWTTKKKPGALRDIMHRKGDRALRYLNSFRIFARCVTFWELVHRGTIRPKGDIWASTDYHQDAVTAYDGAPNPPYKWDKDFSVPAFQWTIHKTNVAEISEWISTDINSRLEEFGVADGYDNGNDLAKYRRTMCAPTIVALLGDDQTPKPSKPKPSKRKKRRADQTATEGQAEENDLMLQVLLPCKFAVYANALVAQAQAQAGLPQTRLLTTLVSDSDMVEPNAVEGLYFWHIGKELMWQQLDRRIDEVFEMLYAFRKVNEHLRENYDQVSRFRQQLARRELYDELDAFARWVQDESMTLIVYRDYDLRADYSREDFFSDDDYDDPRWDDRWDDYF</sequence>
<comment type="caution">
    <text evidence="2">The sequence shown here is derived from an EMBL/GenBank/DDBJ whole genome shotgun (WGS) entry which is preliminary data.</text>
</comment>
<feature type="compositionally biased region" description="Basic residues" evidence="1">
    <location>
        <begin position="558"/>
        <end position="569"/>
    </location>
</feature>
<reference evidence="2" key="1">
    <citation type="submission" date="2023-03" db="EMBL/GenBank/DDBJ databases">
        <title>Massive genome expansion in bonnet fungi (Mycena s.s.) driven by repeated elements and novel gene families across ecological guilds.</title>
        <authorList>
            <consortium name="Lawrence Berkeley National Laboratory"/>
            <person name="Harder C.B."/>
            <person name="Miyauchi S."/>
            <person name="Viragh M."/>
            <person name="Kuo A."/>
            <person name="Thoen E."/>
            <person name="Andreopoulos B."/>
            <person name="Lu D."/>
            <person name="Skrede I."/>
            <person name="Drula E."/>
            <person name="Henrissat B."/>
            <person name="Morin E."/>
            <person name="Kohler A."/>
            <person name="Barry K."/>
            <person name="LaButti K."/>
            <person name="Morin E."/>
            <person name="Salamov A."/>
            <person name="Lipzen A."/>
            <person name="Mereny Z."/>
            <person name="Hegedus B."/>
            <person name="Baldrian P."/>
            <person name="Stursova M."/>
            <person name="Weitz H."/>
            <person name="Taylor A."/>
            <person name="Grigoriev I.V."/>
            <person name="Nagy L.G."/>
            <person name="Martin F."/>
            <person name="Kauserud H."/>
        </authorList>
    </citation>
    <scope>NUCLEOTIDE SEQUENCE</scope>
    <source>
        <strain evidence="2">CBHHK002</strain>
    </source>
</reference>
<keyword evidence="3" id="KW-1185">Reference proteome</keyword>
<proteinExistence type="predicted"/>
<dbReference type="AlphaFoldDB" id="A0AAD6Z520"/>
<evidence type="ECO:0000313" key="2">
    <source>
        <dbReference type="EMBL" id="KAJ7307077.1"/>
    </source>
</evidence>